<accession>A0A0B0MC25</accession>
<organism evidence="1 2">
    <name type="scientific">Gossypium arboreum</name>
    <name type="common">Tree cotton</name>
    <name type="synonym">Gossypium nanking</name>
    <dbReference type="NCBI Taxonomy" id="29729"/>
    <lineage>
        <taxon>Eukaryota</taxon>
        <taxon>Viridiplantae</taxon>
        <taxon>Streptophyta</taxon>
        <taxon>Embryophyta</taxon>
        <taxon>Tracheophyta</taxon>
        <taxon>Spermatophyta</taxon>
        <taxon>Magnoliopsida</taxon>
        <taxon>eudicotyledons</taxon>
        <taxon>Gunneridae</taxon>
        <taxon>Pentapetalae</taxon>
        <taxon>rosids</taxon>
        <taxon>malvids</taxon>
        <taxon>Malvales</taxon>
        <taxon>Malvaceae</taxon>
        <taxon>Malvoideae</taxon>
        <taxon>Gossypium</taxon>
    </lineage>
</organism>
<gene>
    <name evidence="1" type="ORF">F383_37034</name>
</gene>
<proteinExistence type="predicted"/>
<comment type="caution">
    <text evidence="1">The sequence shown here is derived from an EMBL/GenBank/DDBJ whole genome shotgun (WGS) entry which is preliminary data.</text>
</comment>
<reference evidence="2" key="1">
    <citation type="submission" date="2014-09" db="EMBL/GenBank/DDBJ databases">
        <authorList>
            <person name="Mudge J."/>
            <person name="Ramaraj T."/>
            <person name="Lindquist I.E."/>
            <person name="Bharti A.K."/>
            <person name="Sundararajan A."/>
            <person name="Cameron C.T."/>
            <person name="Woodward J.E."/>
            <person name="May G.D."/>
            <person name="Brubaker C."/>
            <person name="Broadhvest J."/>
            <person name="Wilkins T.A."/>
        </authorList>
    </citation>
    <scope>NUCLEOTIDE SEQUENCE</scope>
    <source>
        <strain evidence="2">cv. AKA8401</strain>
    </source>
</reference>
<dbReference type="EMBL" id="JRRC01020971">
    <property type="protein sequence ID" value="KHF97896.1"/>
    <property type="molecule type" value="Genomic_DNA"/>
</dbReference>
<evidence type="ECO:0000313" key="1">
    <source>
        <dbReference type="EMBL" id="KHF97896.1"/>
    </source>
</evidence>
<keyword evidence="2" id="KW-1185">Reference proteome</keyword>
<name>A0A0B0MC25_GOSAR</name>
<protein>
    <submittedName>
        <fullName evidence="1">Uncharacterized protein</fullName>
    </submittedName>
</protein>
<dbReference type="Proteomes" id="UP000032142">
    <property type="component" value="Unassembled WGS sequence"/>
</dbReference>
<sequence>MANLISMYRQWSRFYHWPYLSEAVAEQIEDGESYLHVLAMGQI</sequence>
<dbReference type="AlphaFoldDB" id="A0A0B0MC25"/>
<evidence type="ECO:0000313" key="2">
    <source>
        <dbReference type="Proteomes" id="UP000032142"/>
    </source>
</evidence>